<dbReference type="RefSeq" id="XP_065652083.1">
    <property type="nucleotide sequence ID" value="XM_065796011.1"/>
</dbReference>
<gene>
    <name evidence="3" type="primary">LOC136079738</name>
</gene>
<dbReference type="Proteomes" id="UP001652625">
    <property type="component" value="Chromosome 04"/>
</dbReference>
<evidence type="ECO:0000313" key="2">
    <source>
        <dbReference type="Proteomes" id="UP001652625"/>
    </source>
</evidence>
<feature type="region of interest" description="Disordered" evidence="1">
    <location>
        <begin position="227"/>
        <end position="257"/>
    </location>
</feature>
<keyword evidence="2" id="KW-1185">Reference proteome</keyword>
<accession>A0ABM4BSE8</accession>
<evidence type="ECO:0000313" key="3">
    <source>
        <dbReference type="RefSeq" id="XP_065652083.1"/>
    </source>
</evidence>
<dbReference type="GeneID" id="136079738"/>
<evidence type="ECO:0000256" key="1">
    <source>
        <dbReference type="SAM" id="MobiDB-lite"/>
    </source>
</evidence>
<protein>
    <submittedName>
        <fullName evidence="3">Uncharacterized protein LOC136079738</fullName>
    </submittedName>
</protein>
<organism evidence="2 3">
    <name type="scientific">Hydra vulgaris</name>
    <name type="common">Hydra</name>
    <name type="synonym">Hydra attenuata</name>
    <dbReference type="NCBI Taxonomy" id="6087"/>
    <lineage>
        <taxon>Eukaryota</taxon>
        <taxon>Metazoa</taxon>
        <taxon>Cnidaria</taxon>
        <taxon>Hydrozoa</taxon>
        <taxon>Hydroidolina</taxon>
        <taxon>Anthoathecata</taxon>
        <taxon>Aplanulata</taxon>
        <taxon>Hydridae</taxon>
        <taxon>Hydra</taxon>
    </lineage>
</organism>
<sequence length="854" mass="97990">MGPKKKKNVHASESVRRPLYLLTNPISQLPNTQLPTNGSILRYYQYLISSKKKRFIKTQINMACKKKGTRNLVCKSRDFCDLEMQSDCLIRQIVNIWTKAGFQAYIISEYSILDKLQALHKKYQLLKKRVTLKDTKDTRENIKNEFISTMEQLFDIGKDNLEQLMRSDKITPRTQAAIEEDLNFYLDQQTDRKWFISKPDKELATIIEKRLERYKRQEQMRMKYLEEKERCKSAPPPLDESDENLTPTKKRYKSGPANLDMFDSTLTDPDFAVEEDSFEGSDDDFEYGAAHNKTPKVLPKGSMQVNEKITREELMAVTTPICARGLISIELQTWLLSSVVNYLGGDVNQMGISKSSISRERAKVIENQGNTIRENYRETMAGKHLVLHFDGKLLKHLDENTLQSVVRDRVAVSVTSPEFENKNDLLLGVLPAESGKAVDETEIIHNLLESFEICNEIFAIVADTTNVNTGAHGGIITRLCYILGKPVLWLLCRHHMFEIAIHKAIVIVLGPTAAPDRQFYKDFKKDWEVYHAIIQKANLSEFKKFDEKKLEVGSELHKLYLEAQEYLKFALNHEVFPRDDYNHLVKYAAFYLNVSSPKLNGFKIYQPGANHNARFMADSLYNLAIVMTSGIIDFLPKDQLPHLEKSAFICAVFYAPWYLRSYKAEYAVKNDFLSFKSAYVIQQEFDVKIGNAFLKFFQQHSWYLAPKVAVLILADPDFEEKLAVLDKLLTFEVPDINTIPNGKPDAVLVLPTSEVTELITEESWALFIVLGIQDEIPTRKTGLAAGKLEENDSYISFCEFVKSLNVTNDRNINLIQRYISSTLKEDKKQDILLVVREHRALISLEADQSALAKL</sequence>
<proteinExistence type="predicted"/>
<name>A0ABM4BSE8_HYDVU</name>
<reference evidence="3" key="1">
    <citation type="submission" date="2025-08" db="UniProtKB">
        <authorList>
            <consortium name="RefSeq"/>
        </authorList>
    </citation>
    <scope>IDENTIFICATION</scope>
</reference>